<dbReference type="PROSITE" id="PS51257">
    <property type="entry name" value="PROKAR_LIPOPROTEIN"/>
    <property type="match status" value="1"/>
</dbReference>
<proteinExistence type="predicted"/>
<dbReference type="Proteomes" id="UP000541352">
    <property type="component" value="Unassembled WGS sequence"/>
</dbReference>
<evidence type="ECO:0000313" key="2">
    <source>
        <dbReference type="EMBL" id="MBB3839322.1"/>
    </source>
</evidence>
<reference evidence="2 3" key="1">
    <citation type="submission" date="2020-08" db="EMBL/GenBank/DDBJ databases">
        <title>Genomic Encyclopedia of Type Strains, Phase IV (KMG-IV): sequencing the most valuable type-strain genomes for metagenomic binning, comparative biology and taxonomic classification.</title>
        <authorList>
            <person name="Goeker M."/>
        </authorList>
    </citation>
    <scope>NUCLEOTIDE SEQUENCE [LARGE SCALE GENOMIC DNA]</scope>
    <source>
        <strain evidence="2 3">DSM 17976</strain>
    </source>
</reference>
<sequence length="276" mass="30692">MKASFLLIALMVALGSFSCRQAGLETEPEPLKPNEPTLAEQAENYAKTHPDIASPALNNAQPSSVKVAIDQLFVGTYSFKYGSNNELLHIVTGNDTIFQERTDRTTKTAFSKVSGETTTFQLNAEGLAQSSKGTTASTPKREVNTRYFYKNGFLVSMANETKLTKFEYNGQGNLLSWSGVNHQGLTTNASYEYTDLPNTIRQEITSWITPHFSMRGDFLGKYSSRLVKKMTINATSGMSSGNLILDFSYTFDGNGRISRMTIQRSDGTKVFYEYQY</sequence>
<accession>A0A7W5ZPG8</accession>
<keyword evidence="1" id="KW-0732">Signal</keyword>
<protein>
    <recommendedName>
        <fullName evidence="4">DUF4595 domain-containing protein</fullName>
    </recommendedName>
</protein>
<dbReference type="Gene3D" id="2.180.10.10">
    <property type="entry name" value="RHS repeat-associated core"/>
    <property type="match status" value="1"/>
</dbReference>
<evidence type="ECO:0000313" key="3">
    <source>
        <dbReference type="Proteomes" id="UP000541352"/>
    </source>
</evidence>
<evidence type="ECO:0000256" key="1">
    <source>
        <dbReference type="SAM" id="SignalP"/>
    </source>
</evidence>
<evidence type="ECO:0008006" key="4">
    <source>
        <dbReference type="Google" id="ProtNLM"/>
    </source>
</evidence>
<organism evidence="2 3">
    <name type="scientific">Runella defluvii</name>
    <dbReference type="NCBI Taxonomy" id="370973"/>
    <lineage>
        <taxon>Bacteria</taxon>
        <taxon>Pseudomonadati</taxon>
        <taxon>Bacteroidota</taxon>
        <taxon>Cytophagia</taxon>
        <taxon>Cytophagales</taxon>
        <taxon>Spirosomataceae</taxon>
        <taxon>Runella</taxon>
    </lineage>
</organism>
<comment type="caution">
    <text evidence="2">The sequence shown here is derived from an EMBL/GenBank/DDBJ whole genome shotgun (WGS) entry which is preliminary data.</text>
</comment>
<dbReference type="AlphaFoldDB" id="A0A7W5ZPG8"/>
<dbReference type="EMBL" id="JACIBY010000006">
    <property type="protein sequence ID" value="MBB3839322.1"/>
    <property type="molecule type" value="Genomic_DNA"/>
</dbReference>
<dbReference type="RefSeq" id="WP_183975469.1">
    <property type="nucleotide sequence ID" value="NZ_JACIBY010000006.1"/>
</dbReference>
<gene>
    <name evidence="2" type="ORF">FHS57_003328</name>
</gene>
<name>A0A7W5ZPG8_9BACT</name>
<keyword evidence="3" id="KW-1185">Reference proteome</keyword>
<feature type="signal peptide" evidence="1">
    <location>
        <begin position="1"/>
        <end position="22"/>
    </location>
</feature>
<feature type="chain" id="PRO_5031461845" description="DUF4595 domain-containing protein" evidence="1">
    <location>
        <begin position="23"/>
        <end position="276"/>
    </location>
</feature>